<proteinExistence type="predicted"/>
<feature type="compositionally biased region" description="Low complexity" evidence="2">
    <location>
        <begin position="131"/>
        <end position="140"/>
    </location>
</feature>
<keyword evidence="5" id="KW-0808">Transferase</keyword>
<dbReference type="EMBL" id="FOHB01000011">
    <property type="protein sequence ID" value="SES48801.1"/>
    <property type="molecule type" value="Genomic_DNA"/>
</dbReference>
<feature type="domain" description="MEDS" evidence="4">
    <location>
        <begin position="168"/>
        <end position="314"/>
    </location>
</feature>
<dbReference type="RefSeq" id="WP_091762691.1">
    <property type="nucleotide sequence ID" value="NZ_FOHB01000011.1"/>
</dbReference>
<keyword evidence="1" id="KW-0723">Serine/threonine-protein kinase</keyword>
<evidence type="ECO:0000259" key="3">
    <source>
        <dbReference type="Pfam" id="PF13581"/>
    </source>
</evidence>
<dbReference type="Gene3D" id="3.30.565.10">
    <property type="entry name" value="Histidine kinase-like ATPase, C-terminal domain"/>
    <property type="match status" value="1"/>
</dbReference>
<evidence type="ECO:0000256" key="1">
    <source>
        <dbReference type="ARBA" id="ARBA00022527"/>
    </source>
</evidence>
<dbReference type="InterPro" id="IPR047718">
    <property type="entry name" value="RsbA-like_anti_sig"/>
</dbReference>
<dbReference type="PANTHER" id="PTHR35526">
    <property type="entry name" value="ANTI-SIGMA-F FACTOR RSBW-RELATED"/>
    <property type="match status" value="1"/>
</dbReference>
<keyword evidence="5" id="KW-0418">Kinase</keyword>
<feature type="region of interest" description="Disordered" evidence="2">
    <location>
        <begin position="119"/>
        <end position="166"/>
    </location>
</feature>
<dbReference type="OrthoDB" id="4088450at2"/>
<dbReference type="Pfam" id="PF13581">
    <property type="entry name" value="HATPase_c_2"/>
    <property type="match status" value="1"/>
</dbReference>
<dbReference type="InterPro" id="IPR003594">
    <property type="entry name" value="HATPase_dom"/>
</dbReference>
<protein>
    <submittedName>
        <fullName evidence="5">Anti-sigma regulatory factor (Ser/Thr protein kinase)</fullName>
    </submittedName>
</protein>
<organism evidence="5 6">
    <name type="scientific">Pedococcus cremeus</name>
    <dbReference type="NCBI Taxonomy" id="587636"/>
    <lineage>
        <taxon>Bacteria</taxon>
        <taxon>Bacillati</taxon>
        <taxon>Actinomycetota</taxon>
        <taxon>Actinomycetes</taxon>
        <taxon>Micrococcales</taxon>
        <taxon>Intrasporangiaceae</taxon>
        <taxon>Pedococcus</taxon>
    </lineage>
</organism>
<dbReference type="InterPro" id="IPR036890">
    <property type="entry name" value="HATPase_C_sf"/>
</dbReference>
<evidence type="ECO:0000259" key="4">
    <source>
        <dbReference type="Pfam" id="PF14417"/>
    </source>
</evidence>
<dbReference type="InterPro" id="IPR050267">
    <property type="entry name" value="Anti-sigma-factor_SerPK"/>
</dbReference>
<dbReference type="InterPro" id="IPR025847">
    <property type="entry name" value="MEDS_domain"/>
</dbReference>
<dbReference type="AlphaFoldDB" id="A0A1H9XRN9"/>
<dbReference type="Pfam" id="PF14417">
    <property type="entry name" value="MEDS"/>
    <property type="match status" value="1"/>
</dbReference>
<gene>
    <name evidence="5" type="ORF">SAMN05216199_0203</name>
</gene>
<reference evidence="6" key="1">
    <citation type="submission" date="2016-10" db="EMBL/GenBank/DDBJ databases">
        <authorList>
            <person name="Varghese N."/>
            <person name="Submissions S."/>
        </authorList>
    </citation>
    <scope>NUCLEOTIDE SEQUENCE [LARGE SCALE GENOMIC DNA]</scope>
    <source>
        <strain evidence="6">CGMCC 1.6963</strain>
    </source>
</reference>
<dbReference type="GO" id="GO:0004674">
    <property type="term" value="F:protein serine/threonine kinase activity"/>
    <property type="evidence" value="ECO:0007669"/>
    <property type="project" value="UniProtKB-KW"/>
</dbReference>
<feature type="domain" description="Histidine kinase/HSP90-like ATPase" evidence="3">
    <location>
        <begin position="355"/>
        <end position="465"/>
    </location>
</feature>
<dbReference type="NCBIfam" id="NF041045">
    <property type="entry name" value="RsbA_anti_sig"/>
    <property type="match status" value="1"/>
</dbReference>
<sequence length="469" mass="50008">MAGFSTDGLAFSVRVHEVLCWRAGPVWAVSLPELGRASVAGRLSEVEGVARALVGDSDRPPAGMGFDIVFLPDTLTAALGAADTARSETDGRGLDTVRRSLGRRLARDGLAPTDVAAALGVAPERAEERVGAPPGEGRPAGPSPSVRLSPHKARATRPAEPTPHAGYRHEALLYRDDDEFLAGTVPFIEEALALGQPVMVALPEPHLTLVRQELGAAASTVRFVDMGHLGANPARIIPAWREFIDEACRDGQEARGIAEPLWQGRHAAEVAECQLHEALLDLAVEPSQPLWLRCAYDVQRLGSPESEGALHSHQAIVGGTPHSHDAGRPEPPGIGTFNEKLPDPPPSADVLDFGPANLMVVRSRVAEQTSAVGLDPERAADLTLAVWELAVNSTEYGGGPAALRIWREPDALVCEVADPGHIDDYLVGRRTPDPTSLGQRGVWLVNQLCDLVQLRSGTEGTTARIFTWL</sequence>
<accession>A0A1H9XRN9</accession>
<dbReference type="PANTHER" id="PTHR35526:SF3">
    <property type="entry name" value="ANTI-SIGMA-F FACTOR RSBW"/>
    <property type="match status" value="1"/>
</dbReference>
<name>A0A1H9XRN9_9MICO</name>
<evidence type="ECO:0000313" key="5">
    <source>
        <dbReference type="EMBL" id="SES48801.1"/>
    </source>
</evidence>
<evidence type="ECO:0000313" key="6">
    <source>
        <dbReference type="Proteomes" id="UP000199019"/>
    </source>
</evidence>
<dbReference type="Proteomes" id="UP000199019">
    <property type="component" value="Unassembled WGS sequence"/>
</dbReference>
<keyword evidence="6" id="KW-1185">Reference proteome</keyword>
<evidence type="ECO:0000256" key="2">
    <source>
        <dbReference type="SAM" id="MobiDB-lite"/>
    </source>
</evidence>
<dbReference type="CDD" id="cd16936">
    <property type="entry name" value="HATPase_RsbW-like"/>
    <property type="match status" value="1"/>
</dbReference>
<dbReference type="STRING" id="587636.SAMN05216199_0203"/>